<keyword evidence="8" id="KW-1185">Reference proteome</keyword>
<reference evidence="7" key="1">
    <citation type="submission" date="2020-01" db="EMBL/GenBank/DDBJ databases">
        <title>Genome Sequencing of Three Apophysomyces-Like Fungal Strains Confirms a Novel Fungal Genus in the Mucoromycota with divergent Burkholderia-like Endosymbiotic Bacteria.</title>
        <authorList>
            <person name="Stajich J.E."/>
            <person name="Macias A.M."/>
            <person name="Carter-House D."/>
            <person name="Lovett B."/>
            <person name="Kasson L.R."/>
            <person name="Berry K."/>
            <person name="Grigoriev I."/>
            <person name="Chang Y."/>
            <person name="Spatafora J."/>
            <person name="Kasson M.T."/>
        </authorList>
    </citation>
    <scope>NUCLEOTIDE SEQUENCE</scope>
    <source>
        <strain evidence="7">NRRL A-21654</strain>
    </source>
</reference>
<feature type="region of interest" description="Disordered" evidence="5">
    <location>
        <begin position="500"/>
        <end position="527"/>
    </location>
</feature>
<keyword evidence="4" id="KW-0472">Membrane</keyword>
<dbReference type="PANTHER" id="PTHR12953:SF0">
    <property type="entry name" value="SUN DOMAIN-CONTAINING OSSIFICATION FACTOR"/>
    <property type="match status" value="1"/>
</dbReference>
<keyword evidence="3" id="KW-1133">Transmembrane helix</keyword>
<dbReference type="PROSITE" id="PS51469">
    <property type="entry name" value="SUN"/>
    <property type="match status" value="1"/>
</dbReference>
<sequence length="678" mass="76522">MLSLAAYCGYCFALNTNQCAYSPVDIFATSRTVELGTNAVPKSLPQDSPACFASSFQCQEERGTSYVLPGLYASARPSESSLATASNVSDDTRITITPNWNATVLNVSQPVINVDPEEINHAQTIDKKELSIESSQQPGKLFLSFGEWKRIRFGKIEDVRSKRKSSQPIRGNGRQQQMIDSIDGVFSDDFGSMFEGFADKAEHNVYAEGEYIAPSRPSHWEPAKEAKAKKNTNAPIKTLNERSNYASTDCAATVRAANIGAKRANTILYESKDQYMLNKCSADKYVIIKLCEEIMIDTIVLANFEFFSSTFKDFRVYVADRYPTVEWKFLGQWQAKNTRDLQVFKVEDRFGWPQYMKIEFLTHYGQEYYCPLSLVRVHGLPMFELYNLYESDTLSGEGEQTNLMEEDILWPSEIRQEIIKPTSDMSKLPEPLFDDENRQKEEAVQIPRPIAVVQDEIITSSRTSNIQTATVDDWASKQPSVSDTSIQRSEQTMIASIALPYPSVPDTKRSDNEPDPSTVTLKYESRQETSMTLHAEVSRSAQISSSVSTPSVFATTTDTAFSTGQSKENNSISEEERANSPKPIPNVHSKEANTQESIYKTIMKRLNALELNMTLSQRYMDEQNKMLNDVFMDMETRHQEQLLLLIGHLNETASTRIENMERNGGEDEYLGRTGEAKD</sequence>
<feature type="domain" description="SUN" evidence="6">
    <location>
        <begin position="217"/>
        <end position="382"/>
    </location>
</feature>
<name>A0A8H7BLH6_9FUNG</name>
<dbReference type="InterPro" id="IPR045120">
    <property type="entry name" value="Suco/Slp1-like"/>
</dbReference>
<keyword evidence="2" id="KW-0812">Transmembrane</keyword>
<feature type="region of interest" description="Disordered" evidence="5">
    <location>
        <begin position="532"/>
        <end position="551"/>
    </location>
</feature>
<dbReference type="AlphaFoldDB" id="A0A8H7BLH6"/>
<feature type="compositionally biased region" description="Low complexity" evidence="5">
    <location>
        <begin position="538"/>
        <end position="548"/>
    </location>
</feature>
<dbReference type="OrthoDB" id="266334at2759"/>
<feature type="compositionally biased region" description="Polar residues" evidence="5">
    <location>
        <begin position="556"/>
        <end position="572"/>
    </location>
</feature>
<evidence type="ECO:0000256" key="2">
    <source>
        <dbReference type="ARBA" id="ARBA00022692"/>
    </source>
</evidence>
<evidence type="ECO:0000259" key="6">
    <source>
        <dbReference type="PROSITE" id="PS51469"/>
    </source>
</evidence>
<evidence type="ECO:0000256" key="3">
    <source>
        <dbReference type="ARBA" id="ARBA00022989"/>
    </source>
</evidence>
<feature type="region of interest" description="Disordered" evidence="5">
    <location>
        <begin position="556"/>
        <end position="588"/>
    </location>
</feature>
<proteinExistence type="predicted"/>
<dbReference type="InterPro" id="IPR012919">
    <property type="entry name" value="SUN_dom"/>
</dbReference>
<gene>
    <name evidence="7" type="ORF">EC973_003681</name>
</gene>
<dbReference type="GO" id="GO:0005737">
    <property type="term" value="C:cytoplasm"/>
    <property type="evidence" value="ECO:0007669"/>
    <property type="project" value="TreeGrafter"/>
</dbReference>
<evidence type="ECO:0000313" key="7">
    <source>
        <dbReference type="EMBL" id="KAF7722137.1"/>
    </source>
</evidence>
<protein>
    <recommendedName>
        <fullName evidence="6">SUN domain-containing protein</fullName>
    </recommendedName>
</protein>
<dbReference type="GO" id="GO:0016020">
    <property type="term" value="C:membrane"/>
    <property type="evidence" value="ECO:0007669"/>
    <property type="project" value="InterPro"/>
</dbReference>
<comment type="caution">
    <text evidence="7">The sequence shown here is derived from an EMBL/GenBank/DDBJ whole genome shotgun (WGS) entry which is preliminary data.</text>
</comment>
<evidence type="ECO:0000256" key="1">
    <source>
        <dbReference type="ARBA" id="ARBA00004308"/>
    </source>
</evidence>
<dbReference type="GO" id="GO:0012505">
    <property type="term" value="C:endomembrane system"/>
    <property type="evidence" value="ECO:0007669"/>
    <property type="project" value="UniProtKB-SubCell"/>
</dbReference>
<dbReference type="Gene3D" id="2.60.120.260">
    <property type="entry name" value="Galactose-binding domain-like"/>
    <property type="match status" value="1"/>
</dbReference>
<evidence type="ECO:0000256" key="5">
    <source>
        <dbReference type="SAM" id="MobiDB-lite"/>
    </source>
</evidence>
<dbReference type="Proteomes" id="UP000605846">
    <property type="component" value="Unassembled WGS sequence"/>
</dbReference>
<dbReference type="EMBL" id="JABAYA010000212">
    <property type="protein sequence ID" value="KAF7722137.1"/>
    <property type="molecule type" value="Genomic_DNA"/>
</dbReference>
<accession>A0A8H7BLH6</accession>
<dbReference type="Pfam" id="PF07738">
    <property type="entry name" value="Sad1_UNC"/>
    <property type="match status" value="1"/>
</dbReference>
<evidence type="ECO:0000313" key="8">
    <source>
        <dbReference type="Proteomes" id="UP000605846"/>
    </source>
</evidence>
<organism evidence="7 8">
    <name type="scientific">Apophysomyces ossiformis</name>
    <dbReference type="NCBI Taxonomy" id="679940"/>
    <lineage>
        <taxon>Eukaryota</taxon>
        <taxon>Fungi</taxon>
        <taxon>Fungi incertae sedis</taxon>
        <taxon>Mucoromycota</taxon>
        <taxon>Mucoromycotina</taxon>
        <taxon>Mucoromycetes</taxon>
        <taxon>Mucorales</taxon>
        <taxon>Mucorineae</taxon>
        <taxon>Mucoraceae</taxon>
        <taxon>Apophysomyces</taxon>
    </lineage>
</organism>
<dbReference type="PANTHER" id="PTHR12953">
    <property type="entry name" value="MEMBRANE PROTEIN CH1 RELATED"/>
    <property type="match status" value="1"/>
</dbReference>
<dbReference type="GO" id="GO:0034975">
    <property type="term" value="P:protein folding in endoplasmic reticulum"/>
    <property type="evidence" value="ECO:0007669"/>
    <property type="project" value="TreeGrafter"/>
</dbReference>
<evidence type="ECO:0000256" key="4">
    <source>
        <dbReference type="ARBA" id="ARBA00023136"/>
    </source>
</evidence>
<comment type="subcellular location">
    <subcellularLocation>
        <location evidence="1">Endomembrane system</location>
    </subcellularLocation>
</comment>